<keyword evidence="2" id="KW-0808">Transferase</keyword>
<dbReference type="CDD" id="cd03801">
    <property type="entry name" value="GT4_PimA-like"/>
    <property type="match status" value="1"/>
</dbReference>
<dbReference type="RefSeq" id="WP_087862884.1">
    <property type="nucleotide sequence ID" value="NZ_LT859958.1"/>
</dbReference>
<dbReference type="Gene3D" id="3.40.50.2000">
    <property type="entry name" value="Glycogen Phosphorylase B"/>
    <property type="match status" value="2"/>
</dbReference>
<feature type="domain" description="Glycosyl transferase family 1" evidence="1">
    <location>
        <begin position="159"/>
        <end position="285"/>
    </location>
</feature>
<dbReference type="EMBL" id="LT859958">
    <property type="protein sequence ID" value="SMX55095.1"/>
    <property type="molecule type" value="Genomic_DNA"/>
</dbReference>
<proteinExistence type="predicted"/>
<dbReference type="AlphaFoldDB" id="A0A1Y6K5X7"/>
<evidence type="ECO:0000313" key="2">
    <source>
        <dbReference type="EMBL" id="SMX55095.1"/>
    </source>
</evidence>
<organism evidence="2 3">
    <name type="scientific">Candidatus Brevifilum fermentans</name>
    <dbReference type="NCBI Taxonomy" id="1986204"/>
    <lineage>
        <taxon>Bacteria</taxon>
        <taxon>Bacillati</taxon>
        <taxon>Chloroflexota</taxon>
        <taxon>Anaerolineae</taxon>
        <taxon>Anaerolineales</taxon>
        <taxon>Anaerolineaceae</taxon>
        <taxon>Candidatus Brevifilum</taxon>
    </lineage>
</organism>
<dbReference type="InterPro" id="IPR001296">
    <property type="entry name" value="Glyco_trans_1"/>
</dbReference>
<dbReference type="Proteomes" id="UP000195514">
    <property type="component" value="Chromosome I"/>
</dbReference>
<dbReference type="OrthoDB" id="9802525at2"/>
<gene>
    <name evidence="2" type="ORF">CFX1CAM_2030</name>
</gene>
<keyword evidence="2" id="KW-0328">Glycosyltransferase</keyword>
<protein>
    <submittedName>
        <fullName evidence="2">Putative glycosyltransferase</fullName>
        <ecNumber evidence="2">2.4.-.-</ecNumber>
    </submittedName>
</protein>
<dbReference type="GO" id="GO:0016757">
    <property type="term" value="F:glycosyltransferase activity"/>
    <property type="evidence" value="ECO:0007669"/>
    <property type="project" value="UniProtKB-KW"/>
</dbReference>
<reference evidence="3" key="1">
    <citation type="submission" date="2017-05" db="EMBL/GenBank/DDBJ databases">
        <authorList>
            <person name="Kirkegaard R."/>
            <person name="Mcilroy J S."/>
        </authorList>
    </citation>
    <scope>NUCLEOTIDE SEQUENCE [LARGE SCALE GENOMIC DNA]</scope>
</reference>
<name>A0A1Y6K5X7_9CHLR</name>
<sequence length="341" mass="37528">MKTQICLVPELTGLGGTASFQARMIAGLKSRGIPHTFNIASPENTAVLVIGGSRQLLKLWQAKRRGVRIIQRLNGMNWIHRLEKTAPRLFLRSEVNNQVLAFIRRHLADGIVYQSHFCHTWWNRVYGSRPIPHQVTYNGVDLQEFSPNGPETPPEDHFRILLVEGRLVGAYARGLETAVKLASAVKTNCGRPLELMVAGDVNDEMKARAYSLAPDLWITWRGVLPREDIAAVDRSAHVLFSADLNAACPNSVIEALACGTPVLAYDTGALAELIQDGAGRVVPYGADHWRLEDPLIPPLTEACVEILQNNPAYRARARARAEAVFSLEAMLAGYLNALGVS</sequence>
<dbReference type="Pfam" id="PF00534">
    <property type="entry name" value="Glycos_transf_1"/>
    <property type="match status" value="1"/>
</dbReference>
<evidence type="ECO:0000259" key="1">
    <source>
        <dbReference type="Pfam" id="PF00534"/>
    </source>
</evidence>
<dbReference type="KEGG" id="abat:CFX1CAM_2030"/>
<keyword evidence="3" id="KW-1185">Reference proteome</keyword>
<dbReference type="PANTHER" id="PTHR12526">
    <property type="entry name" value="GLYCOSYLTRANSFERASE"/>
    <property type="match status" value="1"/>
</dbReference>
<evidence type="ECO:0000313" key="3">
    <source>
        <dbReference type="Proteomes" id="UP000195514"/>
    </source>
</evidence>
<dbReference type="SUPFAM" id="SSF53756">
    <property type="entry name" value="UDP-Glycosyltransferase/glycogen phosphorylase"/>
    <property type="match status" value="1"/>
</dbReference>
<accession>A0A1Y6K5X7</accession>
<dbReference type="EC" id="2.4.-.-" evidence="2"/>